<dbReference type="SUPFAM" id="SSF51206">
    <property type="entry name" value="cAMP-binding domain-like"/>
    <property type="match status" value="1"/>
</dbReference>
<protein>
    <submittedName>
        <fullName evidence="2">cAMP-binding domain of CRP or a regulatory subunit of cAMP-dependent protein kinases</fullName>
    </submittedName>
</protein>
<dbReference type="GO" id="GO:0016301">
    <property type="term" value="F:kinase activity"/>
    <property type="evidence" value="ECO:0007669"/>
    <property type="project" value="UniProtKB-KW"/>
</dbReference>
<dbReference type="RefSeq" id="WP_078669254.1">
    <property type="nucleotide sequence ID" value="NZ_FUWZ01000002.1"/>
</dbReference>
<keyword evidence="3" id="KW-1185">Reference proteome</keyword>
<reference evidence="3" key="1">
    <citation type="submission" date="2017-02" db="EMBL/GenBank/DDBJ databases">
        <authorList>
            <person name="Varghese N."/>
            <person name="Submissions S."/>
        </authorList>
    </citation>
    <scope>NUCLEOTIDE SEQUENCE [LARGE SCALE GENOMIC DNA]</scope>
    <source>
        <strain evidence="3">DSM 22224</strain>
    </source>
</reference>
<dbReference type="EMBL" id="FUWZ01000002">
    <property type="protein sequence ID" value="SKA09735.1"/>
    <property type="molecule type" value="Genomic_DNA"/>
</dbReference>
<dbReference type="Gene3D" id="2.60.120.10">
    <property type="entry name" value="Jelly Rolls"/>
    <property type="match status" value="1"/>
</dbReference>
<dbReference type="InterPro" id="IPR014710">
    <property type="entry name" value="RmlC-like_jellyroll"/>
</dbReference>
<dbReference type="Pfam" id="PF00027">
    <property type="entry name" value="cNMP_binding"/>
    <property type="match status" value="1"/>
</dbReference>
<gene>
    <name evidence="2" type="ORF">SAMN04488128_102739</name>
</gene>
<feature type="domain" description="Cyclic nucleotide-binding" evidence="1">
    <location>
        <begin position="35"/>
        <end position="119"/>
    </location>
</feature>
<organism evidence="2 3">
    <name type="scientific">Chitinophaga eiseniae</name>
    <dbReference type="NCBI Taxonomy" id="634771"/>
    <lineage>
        <taxon>Bacteria</taxon>
        <taxon>Pseudomonadati</taxon>
        <taxon>Bacteroidota</taxon>
        <taxon>Chitinophagia</taxon>
        <taxon>Chitinophagales</taxon>
        <taxon>Chitinophagaceae</taxon>
        <taxon>Chitinophaga</taxon>
    </lineage>
</organism>
<evidence type="ECO:0000313" key="2">
    <source>
        <dbReference type="EMBL" id="SKA09735.1"/>
    </source>
</evidence>
<evidence type="ECO:0000313" key="3">
    <source>
        <dbReference type="Proteomes" id="UP000190367"/>
    </source>
</evidence>
<sequence>MKKTIVCFDSSVLHKSRLDNVSKELLWNAAQIHMVKQGDHVLQAGQTCQHIWLVEKGACRAFYDHHHREVNTAFFFENSFVTNMKSLRNNEPSAYHLATTERSVLLRWHKDTLAALYEQSPAITAFGRERLELLAIAGEAHADWLKTHSPEERYQYLLTHQPELIQRVSLTQLSSYIGISRETLSRIRRRVL</sequence>
<proteinExistence type="predicted"/>
<dbReference type="OrthoDB" id="948610at2"/>
<dbReference type="InterPro" id="IPR000595">
    <property type="entry name" value="cNMP-bd_dom"/>
</dbReference>
<evidence type="ECO:0000259" key="1">
    <source>
        <dbReference type="Pfam" id="PF00027"/>
    </source>
</evidence>
<keyword evidence="2" id="KW-0808">Transferase</keyword>
<name>A0A1T4R1I4_9BACT</name>
<keyword evidence="2" id="KW-0418">Kinase</keyword>
<dbReference type="InterPro" id="IPR018490">
    <property type="entry name" value="cNMP-bd_dom_sf"/>
</dbReference>
<dbReference type="AlphaFoldDB" id="A0A1T4R1I4"/>
<dbReference type="Proteomes" id="UP000190367">
    <property type="component" value="Unassembled WGS sequence"/>
</dbReference>
<dbReference type="STRING" id="634771.SAMN04488128_102739"/>
<accession>A0A1T4R1I4</accession>